<dbReference type="InterPro" id="IPR046496">
    <property type="entry name" value="DUF6589"/>
</dbReference>
<organism evidence="2 3">
    <name type="scientific">Pleurotus eryngii</name>
    <name type="common">Boletus of the steppes</name>
    <dbReference type="NCBI Taxonomy" id="5323"/>
    <lineage>
        <taxon>Eukaryota</taxon>
        <taxon>Fungi</taxon>
        <taxon>Dikarya</taxon>
        <taxon>Basidiomycota</taxon>
        <taxon>Agaricomycotina</taxon>
        <taxon>Agaricomycetes</taxon>
        <taxon>Agaricomycetidae</taxon>
        <taxon>Agaricales</taxon>
        <taxon>Pleurotineae</taxon>
        <taxon>Pleurotaceae</taxon>
        <taxon>Pleurotus</taxon>
    </lineage>
</organism>
<reference evidence="2" key="1">
    <citation type="submission" date="2020-11" db="EMBL/GenBank/DDBJ databases">
        <authorList>
            <consortium name="DOE Joint Genome Institute"/>
            <person name="Ahrendt S."/>
            <person name="Riley R."/>
            <person name="Andreopoulos W."/>
            <person name="Labutti K."/>
            <person name="Pangilinan J."/>
            <person name="Ruiz-Duenas F.J."/>
            <person name="Barrasa J.M."/>
            <person name="Sanchez-Garcia M."/>
            <person name="Camarero S."/>
            <person name="Miyauchi S."/>
            <person name="Serrano A."/>
            <person name="Linde D."/>
            <person name="Babiker R."/>
            <person name="Drula E."/>
            <person name="Ayuso-Fernandez I."/>
            <person name="Pacheco R."/>
            <person name="Padilla G."/>
            <person name="Ferreira P."/>
            <person name="Barriuso J."/>
            <person name="Kellner H."/>
            <person name="Castanera R."/>
            <person name="Alfaro M."/>
            <person name="Ramirez L."/>
            <person name="Pisabarro A.G."/>
            <person name="Kuo A."/>
            <person name="Tritt A."/>
            <person name="Lipzen A."/>
            <person name="He G."/>
            <person name="Yan M."/>
            <person name="Ng V."/>
            <person name="Cullen D."/>
            <person name="Martin F."/>
            <person name="Rosso M.-N."/>
            <person name="Henrissat B."/>
            <person name="Hibbett D."/>
            <person name="Martinez A.T."/>
            <person name="Grigoriev I.V."/>
        </authorList>
    </citation>
    <scope>NUCLEOTIDE SEQUENCE</scope>
    <source>
        <strain evidence="2">ATCC 90797</strain>
    </source>
</reference>
<evidence type="ECO:0000259" key="1">
    <source>
        <dbReference type="Pfam" id="PF20231"/>
    </source>
</evidence>
<comment type="caution">
    <text evidence="2">The sequence shown here is derived from an EMBL/GenBank/DDBJ whole genome shotgun (WGS) entry which is preliminary data.</text>
</comment>
<evidence type="ECO:0000313" key="2">
    <source>
        <dbReference type="EMBL" id="KAF9500715.1"/>
    </source>
</evidence>
<dbReference type="EMBL" id="MU154526">
    <property type="protein sequence ID" value="KAF9500715.1"/>
    <property type="molecule type" value="Genomic_DNA"/>
</dbReference>
<name>A0A9P6A9J1_PLEER</name>
<keyword evidence="3" id="KW-1185">Reference proteome</keyword>
<gene>
    <name evidence="2" type="ORF">BDN71DRAFT_1501922</name>
</gene>
<sequence length="205" mass="23411">MCHTIAHGDIGQVMEIIKILHFYFWGSSSTNYGNKLLELACNFLYEFPNSLQLALLNNWLVNPTGMLGHWHELDLLQEHHNLLIKTLFNDRNADFDSSFLQEVITLNIHGFSQLRKFMFTFFDFTPASGKHADPDLDADINTLGACHQSEDIFTFHTMCTQSFVASDFFTMGLNKLASGQLDKFKTCMMQNSNSVQPEEPEDTTE</sequence>
<accession>A0A9P6A9J1</accession>
<dbReference type="Pfam" id="PF20231">
    <property type="entry name" value="DUF6589"/>
    <property type="match status" value="1"/>
</dbReference>
<protein>
    <recommendedName>
        <fullName evidence="1">DUF6589 domain-containing protein</fullName>
    </recommendedName>
</protein>
<dbReference type="AlphaFoldDB" id="A0A9P6A9J1"/>
<evidence type="ECO:0000313" key="3">
    <source>
        <dbReference type="Proteomes" id="UP000807025"/>
    </source>
</evidence>
<dbReference type="Proteomes" id="UP000807025">
    <property type="component" value="Unassembled WGS sequence"/>
</dbReference>
<dbReference type="OrthoDB" id="3240429at2759"/>
<proteinExistence type="predicted"/>
<feature type="domain" description="DUF6589" evidence="1">
    <location>
        <begin position="1"/>
        <end position="131"/>
    </location>
</feature>